<dbReference type="EMBL" id="FNBN01000001">
    <property type="protein sequence ID" value="SDF07609.1"/>
    <property type="molecule type" value="Genomic_DNA"/>
</dbReference>
<dbReference type="RefSeq" id="WP_089828843.1">
    <property type="nucleotide sequence ID" value="NZ_FNBN01000001.1"/>
</dbReference>
<organism evidence="1 2">
    <name type="scientific">Chitinophaga filiformis</name>
    <name type="common">Myxococcus filiformis</name>
    <name type="synonym">Flexibacter filiformis</name>
    <dbReference type="NCBI Taxonomy" id="104663"/>
    <lineage>
        <taxon>Bacteria</taxon>
        <taxon>Pseudomonadati</taxon>
        <taxon>Bacteroidota</taxon>
        <taxon>Chitinophagia</taxon>
        <taxon>Chitinophagales</taxon>
        <taxon>Chitinophagaceae</taxon>
        <taxon>Chitinophaga</taxon>
    </lineage>
</organism>
<proteinExistence type="predicted"/>
<name>A0A1G7I5I1_CHIFI</name>
<dbReference type="OrthoDB" id="679343at2"/>
<dbReference type="STRING" id="104663.SAMN04488121_101717"/>
<accession>A0A1G7I5I1</accession>
<reference evidence="1 2" key="1">
    <citation type="submission" date="2016-10" db="EMBL/GenBank/DDBJ databases">
        <authorList>
            <person name="de Groot N.N."/>
        </authorList>
    </citation>
    <scope>NUCLEOTIDE SEQUENCE [LARGE SCALE GENOMIC DNA]</scope>
    <source>
        <strain evidence="1 2">DSM 527</strain>
    </source>
</reference>
<dbReference type="Proteomes" id="UP000199045">
    <property type="component" value="Unassembled WGS sequence"/>
</dbReference>
<gene>
    <name evidence="1" type="ORF">SAMN04488121_101717</name>
</gene>
<sequence>MEPVTCYIKERSFLARLAARYMGGNQIAMVIGRTIHLHGTSRENFLRHTWWVRHEICHVMQYRELGLVPFLWKYFWECVRVGYYANRFEVAARAAERDAAIMEHVRIV</sequence>
<protein>
    <recommendedName>
        <fullName evidence="3">DUF4157 domain-containing protein</fullName>
    </recommendedName>
</protein>
<dbReference type="AlphaFoldDB" id="A0A1G7I5I1"/>
<evidence type="ECO:0008006" key="3">
    <source>
        <dbReference type="Google" id="ProtNLM"/>
    </source>
</evidence>
<evidence type="ECO:0000313" key="2">
    <source>
        <dbReference type="Proteomes" id="UP000199045"/>
    </source>
</evidence>
<evidence type="ECO:0000313" key="1">
    <source>
        <dbReference type="EMBL" id="SDF07609.1"/>
    </source>
</evidence>